<sequence>MTDPMPHHPRLRISLLSTLPVLAVAALLLPPLALAGLLPWSLLPTVVLAQGVQAWLVFRRLGRAPATP</sequence>
<accession>A0ABY7QEH1</accession>
<evidence type="ECO:0000313" key="2">
    <source>
        <dbReference type="Proteomes" id="UP001212821"/>
    </source>
</evidence>
<name>A0ABY7QEH1_9ACTN</name>
<dbReference type="RefSeq" id="WP_270150157.1">
    <property type="nucleotide sequence ID" value="NZ_CP115450.1"/>
</dbReference>
<dbReference type="Proteomes" id="UP001212821">
    <property type="component" value="Chromosome"/>
</dbReference>
<gene>
    <name evidence="1" type="ORF">O1G21_37610</name>
</gene>
<protein>
    <submittedName>
        <fullName evidence="1">Uncharacterized protein</fullName>
    </submittedName>
</protein>
<proteinExistence type="predicted"/>
<dbReference type="EMBL" id="CP115450">
    <property type="protein sequence ID" value="WBP91027.1"/>
    <property type="molecule type" value="Genomic_DNA"/>
</dbReference>
<keyword evidence="2" id="KW-1185">Reference proteome</keyword>
<reference evidence="2" key="1">
    <citation type="submission" date="2022-12" db="EMBL/GenBank/DDBJ databases">
        <authorList>
            <person name="Mo P."/>
        </authorList>
    </citation>
    <scope>NUCLEOTIDE SEQUENCE [LARGE SCALE GENOMIC DNA]</scope>
    <source>
        <strain evidence="2">HUAS 3-15</strain>
    </source>
</reference>
<evidence type="ECO:0000313" key="1">
    <source>
        <dbReference type="EMBL" id="WBP91027.1"/>
    </source>
</evidence>
<organism evidence="1 2">
    <name type="scientific">Kitasatospora cathayae</name>
    <dbReference type="NCBI Taxonomy" id="3004092"/>
    <lineage>
        <taxon>Bacteria</taxon>
        <taxon>Bacillati</taxon>
        <taxon>Actinomycetota</taxon>
        <taxon>Actinomycetes</taxon>
        <taxon>Kitasatosporales</taxon>
        <taxon>Streptomycetaceae</taxon>
        <taxon>Kitasatospora</taxon>
    </lineage>
</organism>